<dbReference type="RefSeq" id="XP_019095125.1">
    <property type="nucleotide sequence ID" value="XM_019239580.1"/>
</dbReference>
<organism evidence="1 2">
    <name type="scientific">Camelina sativa</name>
    <name type="common">False flax</name>
    <name type="synonym">Myagrum sativum</name>
    <dbReference type="NCBI Taxonomy" id="90675"/>
    <lineage>
        <taxon>Eukaryota</taxon>
        <taxon>Viridiplantae</taxon>
        <taxon>Streptophyta</taxon>
        <taxon>Embryophyta</taxon>
        <taxon>Tracheophyta</taxon>
        <taxon>Spermatophyta</taxon>
        <taxon>Magnoliopsida</taxon>
        <taxon>eudicotyledons</taxon>
        <taxon>Gunneridae</taxon>
        <taxon>Pentapetalae</taxon>
        <taxon>rosids</taxon>
        <taxon>malvids</taxon>
        <taxon>Brassicales</taxon>
        <taxon>Brassicaceae</taxon>
        <taxon>Camelineae</taxon>
        <taxon>Camelina</taxon>
    </lineage>
</organism>
<dbReference type="GeneID" id="109125149"/>
<evidence type="ECO:0000313" key="1">
    <source>
        <dbReference type="Proteomes" id="UP000694864"/>
    </source>
</evidence>
<keyword evidence="1" id="KW-1185">Reference proteome</keyword>
<reference evidence="1" key="1">
    <citation type="journal article" date="2014" name="Nat. Commun.">
        <title>The emerging biofuel crop Camelina sativa retains a highly undifferentiated hexaploid genome structure.</title>
        <authorList>
            <person name="Kagale S."/>
            <person name="Koh C."/>
            <person name="Nixon J."/>
            <person name="Bollina V."/>
            <person name="Clarke W.E."/>
            <person name="Tuteja R."/>
            <person name="Spillane C."/>
            <person name="Robinson S.J."/>
            <person name="Links M.G."/>
            <person name="Clarke C."/>
            <person name="Higgins E.E."/>
            <person name="Huebert T."/>
            <person name="Sharpe A.G."/>
            <person name="Parkin I.A."/>
        </authorList>
    </citation>
    <scope>NUCLEOTIDE SEQUENCE [LARGE SCALE GENOMIC DNA]</scope>
    <source>
        <strain evidence="1">cv. DH55</strain>
    </source>
</reference>
<proteinExistence type="predicted"/>
<name>A0ABM1R7Y7_CAMSA</name>
<accession>A0ABM1R7Y7</accession>
<protein>
    <submittedName>
        <fullName evidence="2">Sodium/hydrogen exchanger 8-like</fullName>
    </submittedName>
</protein>
<evidence type="ECO:0000313" key="2">
    <source>
        <dbReference type="RefSeq" id="XP_019095125.1"/>
    </source>
</evidence>
<sequence>MPFWLWIGLEGIHHTHVVWIKGCCVTITRSICKTIKWKFISQFGDGNKGGIVFLTLVVNGSTTQLLLHFLRMDTLTASKKRILEYTKCEMMNTALKAFENLGDDEELGSADWPTVTRHVSSLKDLERGHVNPYNGCPGSLLGDA</sequence>
<gene>
    <name evidence="2" type="primary">LOC109125149</name>
</gene>
<dbReference type="Proteomes" id="UP000694864">
    <property type="component" value="Chromosome 17"/>
</dbReference>
<reference evidence="2" key="2">
    <citation type="submission" date="2025-08" db="UniProtKB">
        <authorList>
            <consortium name="RefSeq"/>
        </authorList>
    </citation>
    <scope>IDENTIFICATION</scope>
    <source>
        <tissue evidence="2">Leaf</tissue>
    </source>
</reference>